<evidence type="ECO:0000256" key="1">
    <source>
        <dbReference type="ARBA" id="ARBA00006484"/>
    </source>
</evidence>
<evidence type="ECO:0000313" key="3">
    <source>
        <dbReference type="EMBL" id="RAS59126.1"/>
    </source>
</evidence>
<dbReference type="PANTHER" id="PTHR24320">
    <property type="entry name" value="RETINOL DEHYDROGENASE"/>
    <property type="match status" value="1"/>
</dbReference>
<dbReference type="Pfam" id="PF00106">
    <property type="entry name" value="adh_short"/>
    <property type="match status" value="1"/>
</dbReference>
<dbReference type="PANTHER" id="PTHR24320:SF148">
    <property type="entry name" value="NAD(P)-BINDING ROSSMANN-FOLD SUPERFAMILY PROTEIN"/>
    <property type="match status" value="1"/>
</dbReference>
<dbReference type="SUPFAM" id="SSF51735">
    <property type="entry name" value="NAD(P)-binding Rossmann-fold domains"/>
    <property type="match status" value="1"/>
</dbReference>
<keyword evidence="2" id="KW-0560">Oxidoreductase</keyword>
<dbReference type="Proteomes" id="UP000248729">
    <property type="component" value="Unassembled WGS sequence"/>
</dbReference>
<evidence type="ECO:0000313" key="4">
    <source>
        <dbReference type="Proteomes" id="UP000248729"/>
    </source>
</evidence>
<protein>
    <submittedName>
        <fullName evidence="3">NAD(P)-dependent dehydrogenase (Short-subunit alcohol dehydrogenase family)</fullName>
    </submittedName>
</protein>
<dbReference type="AlphaFoldDB" id="A0A329E4U4"/>
<accession>A0A329E4U4</accession>
<organism evidence="3 4">
    <name type="scientific">Vibrio diazotrophicus</name>
    <dbReference type="NCBI Taxonomy" id="685"/>
    <lineage>
        <taxon>Bacteria</taxon>
        <taxon>Pseudomonadati</taxon>
        <taxon>Pseudomonadota</taxon>
        <taxon>Gammaproteobacteria</taxon>
        <taxon>Vibrionales</taxon>
        <taxon>Vibrionaceae</taxon>
        <taxon>Vibrio</taxon>
    </lineage>
</organism>
<comment type="caution">
    <text evidence="3">The sequence shown here is derived from an EMBL/GenBank/DDBJ whole genome shotgun (WGS) entry which is preliminary data.</text>
</comment>
<name>A0A329E4U4_VIBDI</name>
<dbReference type="Gene3D" id="3.40.50.720">
    <property type="entry name" value="NAD(P)-binding Rossmann-like Domain"/>
    <property type="match status" value="1"/>
</dbReference>
<comment type="similarity">
    <text evidence="1">Belongs to the short-chain dehydrogenases/reductases (SDR) family.</text>
</comment>
<dbReference type="GO" id="GO:0016491">
    <property type="term" value="F:oxidoreductase activity"/>
    <property type="evidence" value="ECO:0007669"/>
    <property type="project" value="UniProtKB-KW"/>
</dbReference>
<sequence>MNTPQEPICSGFSRASTTVDVIKGINLVGKVAIVTGGYSGLGLETARTLALAGARVIVPARNVERARKAITDAGGGIEVWSMDLTNPDSVDDFARDFVETGLPLHILINNAGIMALPELKRDAQGNELQFSTNHLGHFRLALRLWPALKRAGSARVVSISSAGHRFSPVVFDDINFVSRDYDAFKAYGQSKTANILFAVGLDKRGKEHNIRAFALHPGGIAGTNLGMHVGVEMLKKTGFVDEKGRPVIDLARDLKSIPQGAATHVWCAVSPQLDGKGGVFCADSDITSVLPDSESPDLATENRANRDSGVQAYAIEPNTADELWRISEEISGVSIPY</sequence>
<dbReference type="RefSeq" id="WP_112404520.1">
    <property type="nucleotide sequence ID" value="NZ_QLTR01000029.1"/>
</dbReference>
<proteinExistence type="inferred from homology"/>
<dbReference type="EMBL" id="QLTR01000029">
    <property type="protein sequence ID" value="RAS59126.1"/>
    <property type="molecule type" value="Genomic_DNA"/>
</dbReference>
<dbReference type="PRINTS" id="PR00081">
    <property type="entry name" value="GDHRDH"/>
</dbReference>
<dbReference type="InterPro" id="IPR036291">
    <property type="entry name" value="NAD(P)-bd_dom_sf"/>
</dbReference>
<reference evidence="3 4" key="1">
    <citation type="submission" date="2018-06" db="EMBL/GenBank/DDBJ databases">
        <title>Freshwater and sediment microbial communities from various areas in North America, analyzing microbe dynamics in response to fracking.</title>
        <authorList>
            <person name="Lamendella R."/>
        </authorList>
    </citation>
    <scope>NUCLEOTIDE SEQUENCE [LARGE SCALE GENOMIC DNA]</scope>
    <source>
        <strain evidence="3 4">99A</strain>
    </source>
</reference>
<dbReference type="InterPro" id="IPR002347">
    <property type="entry name" value="SDR_fam"/>
</dbReference>
<gene>
    <name evidence="3" type="ORF">DET48_12938</name>
</gene>
<evidence type="ECO:0000256" key="2">
    <source>
        <dbReference type="ARBA" id="ARBA00023002"/>
    </source>
</evidence>